<dbReference type="HAMAP" id="MF_01161">
    <property type="entry name" value="tRNA_Ile_lys_synt"/>
    <property type="match status" value="1"/>
</dbReference>
<evidence type="ECO:0000256" key="6">
    <source>
        <dbReference type="HAMAP-Rule" id="MF_01161"/>
    </source>
</evidence>
<geneLocation type="plastid" evidence="8"/>
<comment type="similarity">
    <text evidence="6">Belongs to the tRNA(Ile)-lysidine synthase family.</text>
</comment>
<dbReference type="InterPro" id="IPR014729">
    <property type="entry name" value="Rossmann-like_a/b/a_fold"/>
</dbReference>
<dbReference type="SUPFAM" id="SSF52402">
    <property type="entry name" value="Adenine nucleotide alpha hydrolases-like"/>
    <property type="match status" value="1"/>
</dbReference>
<keyword evidence="2 6" id="KW-0819">tRNA processing</keyword>
<reference evidence="8" key="1">
    <citation type="submission" date="2018-09" db="EMBL/GenBank/DDBJ databases">
        <authorList>
            <person name="Pasella M."/>
            <person name="Verbruggen H."/>
            <person name="Nelson W.A."/>
            <person name="Diaz-Tapia P."/>
        </authorList>
    </citation>
    <scope>NUCLEOTIDE SEQUENCE</scope>
</reference>
<keyword evidence="8" id="KW-0934">Plastid</keyword>
<proteinExistence type="inferred from homology"/>
<dbReference type="GO" id="GO:0032267">
    <property type="term" value="F:tRNA(Ile)-lysidine synthase activity"/>
    <property type="evidence" value="ECO:0007669"/>
    <property type="project" value="UniProtKB-EC"/>
</dbReference>
<dbReference type="InterPro" id="IPR012795">
    <property type="entry name" value="tRNA_Ile_lys_synt_N"/>
</dbReference>
<dbReference type="PANTHER" id="PTHR43033:SF1">
    <property type="entry name" value="TRNA(ILE)-LYSIDINE SYNTHASE-RELATED"/>
    <property type="match status" value="1"/>
</dbReference>
<dbReference type="InterPro" id="IPR012094">
    <property type="entry name" value="tRNA_Ile_lys_synt"/>
</dbReference>
<dbReference type="EC" id="6.3.4.19" evidence="6"/>
<comment type="function">
    <text evidence="6">Ligates lysine onto the cytidine present at position 34 of the AUA codon-specific tRNA(Ile) that contains the anticodon CAU, in an ATP-dependent manner. Cytidine is converted to lysidine, thus changing the amino acid specificity of the tRNA from methionine to isoleucine.</text>
</comment>
<dbReference type="GO" id="GO:0006400">
    <property type="term" value="P:tRNA modification"/>
    <property type="evidence" value="ECO:0007669"/>
    <property type="project" value="UniProtKB-UniRule"/>
</dbReference>
<gene>
    <name evidence="6 8" type="primary">tilS</name>
</gene>
<dbReference type="CDD" id="cd01992">
    <property type="entry name" value="TilS_N"/>
    <property type="match status" value="1"/>
</dbReference>
<keyword evidence="1 6" id="KW-0436">Ligase</keyword>
<evidence type="ECO:0000256" key="5">
    <source>
        <dbReference type="ARBA" id="ARBA00048539"/>
    </source>
</evidence>
<dbReference type="NCBIfam" id="TIGR02432">
    <property type="entry name" value="lysidine_TilS_N"/>
    <property type="match status" value="1"/>
</dbReference>
<dbReference type="Pfam" id="PF01171">
    <property type="entry name" value="ATP_bind_3"/>
    <property type="match status" value="1"/>
</dbReference>
<evidence type="ECO:0000313" key="8">
    <source>
        <dbReference type="EMBL" id="QCH39604.1"/>
    </source>
</evidence>
<keyword evidence="4 6" id="KW-0067">ATP-binding</keyword>
<evidence type="ECO:0000256" key="3">
    <source>
        <dbReference type="ARBA" id="ARBA00022741"/>
    </source>
</evidence>
<dbReference type="AlphaFoldDB" id="A0A4D6UYI8"/>
<sequence length="319" mass="38726">MHKYEIENIEHLISHFTQTYSVYKILLAVSGGQDSIYLINILENIKQKHKVKICYIYVDHQWKNNSLEQIKHIINCTKAIKNSITVYQINQLTLSENECRRLRYNIIVEHALRYQFKLVITGHNRTDKIETFIQNIIKGSGIESLTNLSMKSQIVEQTFILRPLLVLDRPIIYWFCKKFFLPIWSDSTNYNYNIQRNRIREELMPYIKQYLHRNIEDNIKSLLINYHYQNEYIKQNVMKLYLKSKHNVRAAINYNKFNNQNFILQIKIIQLFCFHNFQFYLENEKIIKIIEQSKKKSEISHDKNFIFFIKKNWLYLKIR</sequence>
<dbReference type="EMBL" id="MH853471">
    <property type="protein sequence ID" value="QCH39604.1"/>
    <property type="molecule type" value="Genomic_DNA"/>
</dbReference>
<evidence type="ECO:0000256" key="1">
    <source>
        <dbReference type="ARBA" id="ARBA00022598"/>
    </source>
</evidence>
<feature type="domain" description="tRNA(Ile)-lysidine/2-thiocytidine synthase N-terminal" evidence="7">
    <location>
        <begin position="24"/>
        <end position="202"/>
    </location>
</feature>
<feature type="binding site" evidence="6">
    <location>
        <begin position="30"/>
        <end position="35"/>
    </location>
    <ligand>
        <name>ATP</name>
        <dbReference type="ChEBI" id="CHEBI:30616"/>
    </ligand>
</feature>
<comment type="catalytic activity">
    <reaction evidence="5 6">
        <text>cytidine(34) in tRNA(Ile2) + L-lysine + ATP = lysidine(34) in tRNA(Ile2) + AMP + diphosphate + H(+)</text>
        <dbReference type="Rhea" id="RHEA:43744"/>
        <dbReference type="Rhea" id="RHEA-COMP:10625"/>
        <dbReference type="Rhea" id="RHEA-COMP:10670"/>
        <dbReference type="ChEBI" id="CHEBI:15378"/>
        <dbReference type="ChEBI" id="CHEBI:30616"/>
        <dbReference type="ChEBI" id="CHEBI:32551"/>
        <dbReference type="ChEBI" id="CHEBI:33019"/>
        <dbReference type="ChEBI" id="CHEBI:82748"/>
        <dbReference type="ChEBI" id="CHEBI:83665"/>
        <dbReference type="ChEBI" id="CHEBI:456215"/>
        <dbReference type="EC" id="6.3.4.19"/>
    </reaction>
</comment>
<protein>
    <recommendedName>
        <fullName evidence="6">tRNA(Ile)-lysidine synthase</fullName>
        <ecNumber evidence="6">6.3.4.19</ecNumber>
    </recommendedName>
    <alternativeName>
        <fullName evidence="6">tRNA(Ile)-2-lysyl-cytidine synthase</fullName>
    </alternativeName>
    <alternativeName>
        <fullName evidence="6">tRNA(Ile)-lysidine synthetase</fullName>
    </alternativeName>
</protein>
<comment type="domain">
    <text evidence="6">The N-terminal region contains the highly conserved SGGXDS motif, predicted to be a P-loop motif involved in ATP binding.</text>
</comment>
<evidence type="ECO:0000256" key="2">
    <source>
        <dbReference type="ARBA" id="ARBA00022694"/>
    </source>
</evidence>
<dbReference type="PANTHER" id="PTHR43033">
    <property type="entry name" value="TRNA(ILE)-LYSIDINE SYNTHASE-RELATED"/>
    <property type="match status" value="1"/>
</dbReference>
<dbReference type="RefSeq" id="YP_009654317.1">
    <property type="nucleotide sequence ID" value="NC_042794.1"/>
</dbReference>
<keyword evidence="3 6" id="KW-0547">Nucleotide-binding</keyword>
<dbReference type="Gene3D" id="3.40.50.620">
    <property type="entry name" value="HUPs"/>
    <property type="match status" value="1"/>
</dbReference>
<organism evidence="8">
    <name type="scientific">Pleurostichidium falkenbergii</name>
    <dbReference type="NCBI Taxonomy" id="121064"/>
    <lineage>
        <taxon>Eukaryota</taxon>
        <taxon>Rhodophyta</taxon>
        <taxon>Florideophyceae</taxon>
        <taxon>Rhodymeniophycidae</taxon>
        <taxon>Ceramiales</taxon>
        <taxon>Rhodomelaceae</taxon>
        <taxon>Pleurostichidium</taxon>
    </lineage>
</organism>
<accession>A0A4D6UYI8</accession>
<evidence type="ECO:0000259" key="7">
    <source>
        <dbReference type="Pfam" id="PF01171"/>
    </source>
</evidence>
<dbReference type="GO" id="GO:0005524">
    <property type="term" value="F:ATP binding"/>
    <property type="evidence" value="ECO:0007669"/>
    <property type="project" value="UniProtKB-UniRule"/>
</dbReference>
<dbReference type="InterPro" id="IPR011063">
    <property type="entry name" value="TilS/TtcA_N"/>
</dbReference>
<dbReference type="GeneID" id="40488201"/>
<reference evidence="8" key="2">
    <citation type="journal article" date="2019" name="Phycologia">
        <title>The phylogenetic position of the morphologically unusual Pleurostichidium falkenbergii (Rhodomelaceae, Rhodophyta) based on plastid phylogenomics.</title>
        <authorList>
            <person name="Pasella M.M."/>
            <person name="Verbruggen H."/>
            <person name="Nelson W.A."/>
            <person name="Diaz-Tapia P."/>
        </authorList>
    </citation>
    <scope>NUCLEOTIDE SEQUENCE</scope>
</reference>
<evidence type="ECO:0000256" key="4">
    <source>
        <dbReference type="ARBA" id="ARBA00022840"/>
    </source>
</evidence>
<name>A0A4D6UYI8_9FLOR</name>